<keyword evidence="2" id="KW-1185">Reference proteome</keyword>
<evidence type="ECO:0000313" key="1">
    <source>
        <dbReference type="EMBL" id="KIO00155.1"/>
    </source>
</evidence>
<gene>
    <name evidence="1" type="ORF">M404DRAFT_1004084</name>
</gene>
<reference evidence="1 2" key="1">
    <citation type="submission" date="2014-04" db="EMBL/GenBank/DDBJ databases">
        <authorList>
            <consortium name="DOE Joint Genome Institute"/>
            <person name="Kuo A."/>
            <person name="Kohler A."/>
            <person name="Costa M.D."/>
            <person name="Nagy L.G."/>
            <person name="Floudas D."/>
            <person name="Copeland A."/>
            <person name="Barry K.W."/>
            <person name="Cichocki N."/>
            <person name="Veneault-Fourrey C."/>
            <person name="LaButti K."/>
            <person name="Lindquist E.A."/>
            <person name="Lipzen A."/>
            <person name="Lundell T."/>
            <person name="Morin E."/>
            <person name="Murat C."/>
            <person name="Sun H."/>
            <person name="Tunlid A."/>
            <person name="Henrissat B."/>
            <person name="Grigoriev I.V."/>
            <person name="Hibbett D.S."/>
            <person name="Martin F."/>
            <person name="Nordberg H.P."/>
            <person name="Cantor M.N."/>
            <person name="Hua S.X."/>
        </authorList>
    </citation>
    <scope>NUCLEOTIDE SEQUENCE [LARGE SCALE GENOMIC DNA]</scope>
    <source>
        <strain evidence="1 2">Marx 270</strain>
    </source>
</reference>
<reference evidence="2" key="2">
    <citation type="submission" date="2015-01" db="EMBL/GenBank/DDBJ databases">
        <title>Evolutionary Origins and Diversification of the Mycorrhizal Mutualists.</title>
        <authorList>
            <consortium name="DOE Joint Genome Institute"/>
            <consortium name="Mycorrhizal Genomics Consortium"/>
            <person name="Kohler A."/>
            <person name="Kuo A."/>
            <person name="Nagy L.G."/>
            <person name="Floudas D."/>
            <person name="Copeland A."/>
            <person name="Barry K.W."/>
            <person name="Cichocki N."/>
            <person name="Veneault-Fourrey C."/>
            <person name="LaButti K."/>
            <person name="Lindquist E.A."/>
            <person name="Lipzen A."/>
            <person name="Lundell T."/>
            <person name="Morin E."/>
            <person name="Murat C."/>
            <person name="Riley R."/>
            <person name="Ohm R."/>
            <person name="Sun H."/>
            <person name="Tunlid A."/>
            <person name="Henrissat B."/>
            <person name="Grigoriev I.V."/>
            <person name="Hibbett D.S."/>
            <person name="Martin F."/>
        </authorList>
    </citation>
    <scope>NUCLEOTIDE SEQUENCE [LARGE SCALE GENOMIC DNA]</scope>
    <source>
        <strain evidence="2">Marx 270</strain>
    </source>
</reference>
<dbReference type="Proteomes" id="UP000054217">
    <property type="component" value="Unassembled WGS sequence"/>
</dbReference>
<dbReference type="EMBL" id="KN831998">
    <property type="protein sequence ID" value="KIO00155.1"/>
    <property type="molecule type" value="Genomic_DNA"/>
</dbReference>
<evidence type="ECO:0000313" key="2">
    <source>
        <dbReference type="Proteomes" id="UP000054217"/>
    </source>
</evidence>
<sequence>MEITSSFRTSNTELRSFFAIPAANSIVVIAEESAAYPKASLHFPCRRSHVLQFCVLQYPVCKPACPYPSRY</sequence>
<dbReference type="AlphaFoldDB" id="A0A0C3NGH7"/>
<dbReference type="InParanoid" id="A0A0C3NGH7"/>
<name>A0A0C3NGH7_PISTI</name>
<protein>
    <submittedName>
        <fullName evidence="1">Uncharacterized protein</fullName>
    </submittedName>
</protein>
<dbReference type="HOGENOM" id="CLU_2741078_0_0_1"/>
<accession>A0A0C3NGH7</accession>
<proteinExistence type="predicted"/>
<organism evidence="1 2">
    <name type="scientific">Pisolithus tinctorius Marx 270</name>
    <dbReference type="NCBI Taxonomy" id="870435"/>
    <lineage>
        <taxon>Eukaryota</taxon>
        <taxon>Fungi</taxon>
        <taxon>Dikarya</taxon>
        <taxon>Basidiomycota</taxon>
        <taxon>Agaricomycotina</taxon>
        <taxon>Agaricomycetes</taxon>
        <taxon>Agaricomycetidae</taxon>
        <taxon>Boletales</taxon>
        <taxon>Sclerodermatineae</taxon>
        <taxon>Pisolithaceae</taxon>
        <taxon>Pisolithus</taxon>
    </lineage>
</organism>